<evidence type="ECO:0000313" key="1">
    <source>
        <dbReference type="WBParaSite" id="ECPE_0000137101-mRNA-1"/>
    </source>
</evidence>
<organism evidence="1">
    <name type="scientific">Echinostoma caproni</name>
    <dbReference type="NCBI Taxonomy" id="27848"/>
    <lineage>
        <taxon>Eukaryota</taxon>
        <taxon>Metazoa</taxon>
        <taxon>Spiralia</taxon>
        <taxon>Lophotrochozoa</taxon>
        <taxon>Platyhelminthes</taxon>
        <taxon>Trematoda</taxon>
        <taxon>Digenea</taxon>
        <taxon>Plagiorchiida</taxon>
        <taxon>Echinostomata</taxon>
        <taxon>Echinostomatoidea</taxon>
        <taxon>Echinostomatidae</taxon>
        <taxon>Echinostoma</taxon>
    </lineage>
</organism>
<reference evidence="1" key="1">
    <citation type="submission" date="2016-06" db="UniProtKB">
        <authorList>
            <consortium name="WormBaseParasite"/>
        </authorList>
    </citation>
    <scope>IDENTIFICATION</scope>
</reference>
<accession>A0A183A336</accession>
<name>A0A183A336_9TREM</name>
<proteinExistence type="predicted"/>
<dbReference type="AlphaFoldDB" id="A0A183A336"/>
<protein>
    <submittedName>
        <fullName evidence="1">SUEL-type lectin domain-containing protein</fullName>
    </submittedName>
</protein>
<dbReference type="WBParaSite" id="ECPE_0000137101-mRNA-1">
    <property type="protein sequence ID" value="ECPE_0000137101-mRNA-1"/>
    <property type="gene ID" value="ECPE_0000137101"/>
</dbReference>
<sequence length="108" mass="12328">LEGHGRTGYCQSIGEFSRSTCSSRSIRTLYGSTITHKQSVYGRLCSSVRSYCVRVGRGLPVCPVSSKYTRITTTGVACASTSLLSRKILFIYTRVCWWWWWWWRLSSG</sequence>